<gene>
    <name evidence="1" type="ORF">EDS130_LOCUS33272</name>
</gene>
<reference evidence="1" key="1">
    <citation type="submission" date="2021-02" db="EMBL/GenBank/DDBJ databases">
        <authorList>
            <person name="Nowell W R."/>
        </authorList>
    </citation>
    <scope>NUCLEOTIDE SEQUENCE</scope>
</reference>
<dbReference type="OrthoDB" id="9975848at2759"/>
<protein>
    <submittedName>
        <fullName evidence="1">Uncharacterized protein</fullName>
    </submittedName>
</protein>
<dbReference type="AlphaFoldDB" id="A0A815H8V1"/>
<name>A0A815H8V1_ADIRI</name>
<dbReference type="Proteomes" id="UP000663852">
    <property type="component" value="Unassembled WGS sequence"/>
</dbReference>
<organism evidence="1 2">
    <name type="scientific">Adineta ricciae</name>
    <name type="common">Rotifer</name>
    <dbReference type="NCBI Taxonomy" id="249248"/>
    <lineage>
        <taxon>Eukaryota</taxon>
        <taxon>Metazoa</taxon>
        <taxon>Spiralia</taxon>
        <taxon>Gnathifera</taxon>
        <taxon>Rotifera</taxon>
        <taxon>Eurotatoria</taxon>
        <taxon>Bdelloidea</taxon>
        <taxon>Adinetida</taxon>
        <taxon>Adinetidae</taxon>
        <taxon>Adineta</taxon>
    </lineage>
</organism>
<comment type="caution">
    <text evidence="1">The sequence shown here is derived from an EMBL/GenBank/DDBJ whole genome shotgun (WGS) entry which is preliminary data.</text>
</comment>
<evidence type="ECO:0000313" key="1">
    <source>
        <dbReference type="EMBL" id="CAF1350867.1"/>
    </source>
</evidence>
<dbReference type="EMBL" id="CAJNOJ010000264">
    <property type="protein sequence ID" value="CAF1350867.1"/>
    <property type="molecule type" value="Genomic_DNA"/>
</dbReference>
<sequence length="90" mass="10851">MGGKIDPEFLLQCQITDKIYEKKIDQLKPIPITYDFLPSNLQSSEELFLDIGIEDNRQFYNRFEFQHYNSWLINPNRWNVIYSFTDDLII</sequence>
<accession>A0A815H8V1</accession>
<proteinExistence type="predicted"/>
<evidence type="ECO:0000313" key="2">
    <source>
        <dbReference type="Proteomes" id="UP000663852"/>
    </source>
</evidence>